<dbReference type="AlphaFoldDB" id="A0A0F9L2C9"/>
<dbReference type="EMBL" id="LAZR01007023">
    <property type="protein sequence ID" value="KKM87968.1"/>
    <property type="molecule type" value="Genomic_DNA"/>
</dbReference>
<evidence type="ECO:0008006" key="2">
    <source>
        <dbReference type="Google" id="ProtNLM"/>
    </source>
</evidence>
<name>A0A0F9L2C9_9ZZZZ</name>
<comment type="caution">
    <text evidence="1">The sequence shown here is derived from an EMBL/GenBank/DDBJ whole genome shotgun (WGS) entry which is preliminary data.</text>
</comment>
<reference evidence="1" key="1">
    <citation type="journal article" date="2015" name="Nature">
        <title>Complex archaea that bridge the gap between prokaryotes and eukaryotes.</title>
        <authorList>
            <person name="Spang A."/>
            <person name="Saw J.H."/>
            <person name="Jorgensen S.L."/>
            <person name="Zaremba-Niedzwiedzka K."/>
            <person name="Martijn J."/>
            <person name="Lind A.E."/>
            <person name="van Eijk R."/>
            <person name="Schleper C."/>
            <person name="Guy L."/>
            <person name="Ettema T.J."/>
        </authorList>
    </citation>
    <scope>NUCLEOTIDE SEQUENCE</scope>
</reference>
<proteinExistence type="predicted"/>
<organism evidence="1">
    <name type="scientific">marine sediment metagenome</name>
    <dbReference type="NCBI Taxonomy" id="412755"/>
    <lineage>
        <taxon>unclassified sequences</taxon>
        <taxon>metagenomes</taxon>
        <taxon>ecological metagenomes</taxon>
    </lineage>
</organism>
<evidence type="ECO:0000313" key="1">
    <source>
        <dbReference type="EMBL" id="KKM87968.1"/>
    </source>
</evidence>
<accession>A0A0F9L2C9</accession>
<protein>
    <recommendedName>
        <fullName evidence="2">ISXO2-like transposase domain-containing protein</fullName>
    </recommendedName>
</protein>
<sequence>MKTSVPYDAALCFDWASGYSKVAAQLGVEHFVVGCKPRTRVAAGSRHIQNVNSLHVRYLKFRRTFCGPSTNNLDSYNRWLEVRLAPMTPKELVWHRNTHMVLQWLYEWQLRAQIDRCGMLSQRRLMHGQQQDK</sequence>
<gene>
    <name evidence="1" type="ORF">LCGC14_1263490</name>
</gene>